<sequence>MAWIIGIGSFLLFVLILIIITKITVTLDLNHVGDDDHFKVKLRAWFGLLRYTINIPLVKVNDDSPNLIVKKEKTLGKEGNQKSSENEDEISPEDVLTDLKDINEFVQHIVGLHKIVSKFLKKISISRFEWHSQIGIGDAAYTGMLIGAAWSIKGGVTALFSSYMKLKSNPILTITPEFNRMCSRTKLQCIFHFRIGNAMVAGLRFVKYWKGGRPHFINRPFSFIFGDDKKNKSV</sequence>
<keyword evidence="1" id="KW-0472">Membrane</keyword>
<evidence type="ECO:0000256" key="1">
    <source>
        <dbReference type="SAM" id="Phobius"/>
    </source>
</evidence>
<proteinExistence type="predicted"/>
<dbReference type="EMBL" id="JBHLVO010000001">
    <property type="protein sequence ID" value="MFC0270303.1"/>
    <property type="molecule type" value="Genomic_DNA"/>
</dbReference>
<keyword evidence="3" id="KW-1185">Reference proteome</keyword>
<evidence type="ECO:0000313" key="2">
    <source>
        <dbReference type="EMBL" id="MFC0270303.1"/>
    </source>
</evidence>
<gene>
    <name evidence="2" type="ORF">ACFFIX_02360</name>
</gene>
<reference evidence="2 3" key="1">
    <citation type="submission" date="2024-09" db="EMBL/GenBank/DDBJ databases">
        <authorList>
            <person name="Sun Q."/>
            <person name="Mori K."/>
        </authorList>
    </citation>
    <scope>NUCLEOTIDE SEQUENCE [LARGE SCALE GENOMIC DNA]</scope>
    <source>
        <strain evidence="2 3">CCM 7228</strain>
    </source>
</reference>
<organism evidence="2 3">
    <name type="scientific">Metabacillus herbersteinensis</name>
    <dbReference type="NCBI Taxonomy" id="283816"/>
    <lineage>
        <taxon>Bacteria</taxon>
        <taxon>Bacillati</taxon>
        <taxon>Bacillota</taxon>
        <taxon>Bacilli</taxon>
        <taxon>Bacillales</taxon>
        <taxon>Bacillaceae</taxon>
        <taxon>Metabacillus</taxon>
    </lineage>
</organism>
<accession>A0ABV6G9E7</accession>
<comment type="caution">
    <text evidence="2">The sequence shown here is derived from an EMBL/GenBank/DDBJ whole genome shotgun (WGS) entry which is preliminary data.</text>
</comment>
<evidence type="ECO:0000313" key="3">
    <source>
        <dbReference type="Proteomes" id="UP001589854"/>
    </source>
</evidence>
<keyword evidence="1" id="KW-1133">Transmembrane helix</keyword>
<dbReference type="Pfam" id="PF11167">
    <property type="entry name" value="DUF2953"/>
    <property type="match status" value="1"/>
</dbReference>
<dbReference type="RefSeq" id="WP_378930099.1">
    <property type="nucleotide sequence ID" value="NZ_JBHLVO010000001.1"/>
</dbReference>
<name>A0ABV6G9E7_9BACI</name>
<dbReference type="InterPro" id="IPR021338">
    <property type="entry name" value="DUF2953"/>
</dbReference>
<feature type="transmembrane region" description="Helical" evidence="1">
    <location>
        <begin position="6"/>
        <end position="25"/>
    </location>
</feature>
<keyword evidence="1" id="KW-0812">Transmembrane</keyword>
<protein>
    <submittedName>
        <fullName evidence="2">DUF2953 domain-containing protein</fullName>
    </submittedName>
</protein>
<dbReference type="Proteomes" id="UP001589854">
    <property type="component" value="Unassembled WGS sequence"/>
</dbReference>